<dbReference type="Pfam" id="PF00920">
    <property type="entry name" value="ILVD_EDD_N"/>
    <property type="match status" value="1"/>
</dbReference>
<protein>
    <recommendedName>
        <fullName evidence="3">Dihydroxy-acid/6-phosphogluconate dehydratase N-terminal domain-containing protein</fullName>
    </recommendedName>
</protein>
<proteinExistence type="inferred from homology"/>
<evidence type="ECO:0000313" key="4">
    <source>
        <dbReference type="EMBL" id="KAK8559056.1"/>
    </source>
</evidence>
<sequence length="97" mass="10756">MVVFLALGGSTNDLFHFRAIARSVGVKLTLDDFQEVIDAVQCMVDLNPKGKYVMKDVHKIGGTPTVIRYLLELGYLDGDCMTVTGKTMTEMHKTTIM</sequence>
<feature type="domain" description="Dihydroxy-acid/6-phosphogluconate dehydratase N-terminal" evidence="3">
    <location>
        <begin position="1"/>
        <end position="90"/>
    </location>
</feature>
<organism evidence="4 5">
    <name type="scientific">Hibiscus sabdariffa</name>
    <name type="common">roselle</name>
    <dbReference type="NCBI Taxonomy" id="183260"/>
    <lineage>
        <taxon>Eukaryota</taxon>
        <taxon>Viridiplantae</taxon>
        <taxon>Streptophyta</taxon>
        <taxon>Embryophyta</taxon>
        <taxon>Tracheophyta</taxon>
        <taxon>Spermatophyta</taxon>
        <taxon>Magnoliopsida</taxon>
        <taxon>eudicotyledons</taxon>
        <taxon>Gunneridae</taxon>
        <taxon>Pentapetalae</taxon>
        <taxon>rosids</taxon>
        <taxon>malvids</taxon>
        <taxon>Malvales</taxon>
        <taxon>Malvaceae</taxon>
        <taxon>Malvoideae</taxon>
        <taxon>Hibiscus</taxon>
    </lineage>
</organism>
<accession>A0ABR2EEI2</accession>
<dbReference type="PANTHER" id="PTHR21000">
    <property type="entry name" value="DIHYDROXY-ACID DEHYDRATASE DAD"/>
    <property type="match status" value="1"/>
</dbReference>
<evidence type="ECO:0000256" key="2">
    <source>
        <dbReference type="ARBA" id="ARBA00023239"/>
    </source>
</evidence>
<dbReference type="Proteomes" id="UP001472677">
    <property type="component" value="Unassembled WGS sequence"/>
</dbReference>
<dbReference type="InterPro" id="IPR000581">
    <property type="entry name" value="ILV_EDD_N"/>
</dbReference>
<evidence type="ECO:0000259" key="3">
    <source>
        <dbReference type="Pfam" id="PF00920"/>
    </source>
</evidence>
<dbReference type="SUPFAM" id="SSF143975">
    <property type="entry name" value="IlvD/EDD N-terminal domain-like"/>
    <property type="match status" value="1"/>
</dbReference>
<gene>
    <name evidence="4" type="ORF">V6N12_042344</name>
</gene>
<dbReference type="InterPro" id="IPR050165">
    <property type="entry name" value="DHAD_IlvD/Edd"/>
</dbReference>
<dbReference type="EMBL" id="JBBPBM010000015">
    <property type="protein sequence ID" value="KAK8559056.1"/>
    <property type="molecule type" value="Genomic_DNA"/>
</dbReference>
<evidence type="ECO:0000313" key="5">
    <source>
        <dbReference type="Proteomes" id="UP001472677"/>
    </source>
</evidence>
<dbReference type="PANTHER" id="PTHR21000:SF5">
    <property type="entry name" value="DIHYDROXY-ACID DEHYDRATASE, MITOCHONDRIAL"/>
    <property type="match status" value="1"/>
</dbReference>
<name>A0ABR2EEI2_9ROSI</name>
<evidence type="ECO:0000256" key="1">
    <source>
        <dbReference type="ARBA" id="ARBA00006486"/>
    </source>
</evidence>
<comment type="caution">
    <text evidence="4">The sequence shown here is derived from an EMBL/GenBank/DDBJ whole genome shotgun (WGS) entry which is preliminary data.</text>
</comment>
<comment type="similarity">
    <text evidence="1">Belongs to the IlvD/Edd family.</text>
</comment>
<reference evidence="4 5" key="1">
    <citation type="journal article" date="2024" name="G3 (Bethesda)">
        <title>Genome assembly of Hibiscus sabdariffa L. provides insights into metabolisms of medicinal natural products.</title>
        <authorList>
            <person name="Kim T."/>
        </authorList>
    </citation>
    <scope>NUCLEOTIDE SEQUENCE [LARGE SCALE GENOMIC DNA]</scope>
    <source>
        <strain evidence="4">TK-2024</strain>
        <tissue evidence="4">Old leaves</tissue>
    </source>
</reference>
<keyword evidence="5" id="KW-1185">Reference proteome</keyword>
<keyword evidence="2" id="KW-0456">Lyase</keyword>
<dbReference type="InterPro" id="IPR037237">
    <property type="entry name" value="IlvD/EDD_N"/>
</dbReference>